<accession>A0A1Y4LCB6</accession>
<sequence>MCVTFYTAKCPESLIYARFWTFFVQSALRGGRLLVEKPQFFDDINKAQLYKLRFLCPDMPAPRTGGRLIRGADKIKV</sequence>
<comment type="caution">
    <text evidence="1">The sequence shown here is derived from an EMBL/GenBank/DDBJ whole genome shotgun (WGS) entry which is preliminary data.</text>
</comment>
<dbReference type="Proteomes" id="UP000195897">
    <property type="component" value="Unassembled WGS sequence"/>
</dbReference>
<organism evidence="1 4">
    <name type="scientific">Butyricicoccus pullicaecorum</name>
    <dbReference type="NCBI Taxonomy" id="501571"/>
    <lineage>
        <taxon>Bacteria</taxon>
        <taxon>Bacillati</taxon>
        <taxon>Bacillota</taxon>
        <taxon>Clostridia</taxon>
        <taxon>Eubacteriales</taxon>
        <taxon>Butyricicoccaceae</taxon>
        <taxon>Butyricicoccus</taxon>
    </lineage>
</organism>
<evidence type="ECO:0000313" key="1">
    <source>
        <dbReference type="EMBL" id="OUP54354.1"/>
    </source>
</evidence>
<evidence type="ECO:0000313" key="2">
    <source>
        <dbReference type="EMBL" id="OUP60256.1"/>
    </source>
</evidence>
<reference evidence="1" key="2">
    <citation type="journal article" date="2018" name="BMC Genomics">
        <title>Whole genome sequencing and function prediction of 133 gut anaerobes isolated from chicken caecum in pure cultures.</title>
        <authorList>
            <person name="Medvecky M."/>
            <person name="Cejkova D."/>
            <person name="Polansky O."/>
            <person name="Karasova D."/>
            <person name="Kubasova T."/>
            <person name="Cizek A."/>
            <person name="Rychlik I."/>
        </authorList>
    </citation>
    <scope>NUCLEOTIDE SEQUENCE</scope>
    <source>
        <strain evidence="2">An179</strain>
        <strain evidence="1">An180</strain>
    </source>
</reference>
<evidence type="ECO:0000313" key="3">
    <source>
        <dbReference type="Proteomes" id="UP000195326"/>
    </source>
</evidence>
<dbReference type="AlphaFoldDB" id="A0A1Y4LCB6"/>
<protein>
    <submittedName>
        <fullName evidence="1">Uncharacterized protein</fullName>
    </submittedName>
</protein>
<dbReference type="EMBL" id="NFKL01000003">
    <property type="protein sequence ID" value="OUP60256.1"/>
    <property type="molecule type" value="Genomic_DNA"/>
</dbReference>
<reference evidence="3 4" key="1">
    <citation type="submission" date="2017-04" db="EMBL/GenBank/DDBJ databases">
        <title>Function of individual gut microbiota members based on whole genome sequencing of pure cultures obtained from chicken caecum.</title>
        <authorList>
            <person name="Medvecky M."/>
            <person name="Cejkova D."/>
            <person name="Polansky O."/>
            <person name="Karasova D."/>
            <person name="Kubasova T."/>
            <person name="Cizek A."/>
            <person name="Rychlik I."/>
        </authorList>
    </citation>
    <scope>NUCLEOTIDE SEQUENCE [LARGE SCALE GENOMIC DNA]</scope>
    <source>
        <strain evidence="3">An179</strain>
        <strain evidence="4">An180</strain>
    </source>
</reference>
<proteinExistence type="predicted"/>
<dbReference type="Proteomes" id="UP000195326">
    <property type="component" value="Unassembled WGS sequence"/>
</dbReference>
<name>A0A1Y4LCB6_9FIRM</name>
<dbReference type="EMBL" id="NFKK01000001">
    <property type="protein sequence ID" value="OUP54354.1"/>
    <property type="molecule type" value="Genomic_DNA"/>
</dbReference>
<gene>
    <name evidence="2" type="ORF">B5F15_03070</name>
    <name evidence="1" type="ORF">B5F17_00200</name>
</gene>
<evidence type="ECO:0000313" key="4">
    <source>
        <dbReference type="Proteomes" id="UP000195897"/>
    </source>
</evidence>